<reference evidence="2" key="1">
    <citation type="journal article" date="2019" name="Int. J. Syst. Evol. Microbiol.">
        <title>The Global Catalogue of Microorganisms (GCM) 10K type strain sequencing project: providing services to taxonomists for standard genome sequencing and annotation.</title>
        <authorList>
            <consortium name="The Broad Institute Genomics Platform"/>
            <consortium name="The Broad Institute Genome Sequencing Center for Infectious Disease"/>
            <person name="Wu L."/>
            <person name="Ma J."/>
        </authorList>
    </citation>
    <scope>NUCLEOTIDE SEQUENCE [LARGE SCALE GENOMIC DNA]</scope>
    <source>
        <strain evidence="2">CCUG 52468</strain>
    </source>
</reference>
<name>A0ABW3RNE9_9SPHI</name>
<sequence length="57" mass="6101">MKAKLGGLNLPKTLGTYFTFTGLSPGYLGEDIRNGNFQTATIKTTSDYAPSKIGICK</sequence>
<organism evidence="1 2">
    <name type="scientific">Sphingobacterium daejeonense</name>
    <dbReference type="NCBI Taxonomy" id="371142"/>
    <lineage>
        <taxon>Bacteria</taxon>
        <taxon>Pseudomonadati</taxon>
        <taxon>Bacteroidota</taxon>
        <taxon>Sphingobacteriia</taxon>
        <taxon>Sphingobacteriales</taxon>
        <taxon>Sphingobacteriaceae</taxon>
        <taxon>Sphingobacterium</taxon>
    </lineage>
</organism>
<gene>
    <name evidence="1" type="ORF">ACFQ2C_13300</name>
</gene>
<comment type="caution">
    <text evidence="1">The sequence shown here is derived from an EMBL/GenBank/DDBJ whole genome shotgun (WGS) entry which is preliminary data.</text>
</comment>
<keyword evidence="2" id="KW-1185">Reference proteome</keyword>
<dbReference type="RefSeq" id="WP_380897367.1">
    <property type="nucleotide sequence ID" value="NZ_JBHTKY010000020.1"/>
</dbReference>
<accession>A0ABW3RNE9</accession>
<evidence type="ECO:0000313" key="2">
    <source>
        <dbReference type="Proteomes" id="UP001597205"/>
    </source>
</evidence>
<protein>
    <submittedName>
        <fullName evidence="1">Uncharacterized protein</fullName>
    </submittedName>
</protein>
<evidence type="ECO:0000313" key="1">
    <source>
        <dbReference type="EMBL" id="MFD1166585.1"/>
    </source>
</evidence>
<dbReference type="Proteomes" id="UP001597205">
    <property type="component" value="Unassembled WGS sequence"/>
</dbReference>
<proteinExistence type="predicted"/>
<dbReference type="EMBL" id="JBHTKY010000020">
    <property type="protein sequence ID" value="MFD1166585.1"/>
    <property type="molecule type" value="Genomic_DNA"/>
</dbReference>